<gene>
    <name evidence="4" type="ORF">LVIROSA_LOCUS28706</name>
</gene>
<feature type="region of interest" description="Disordered" evidence="2">
    <location>
        <begin position="183"/>
        <end position="203"/>
    </location>
</feature>
<name>A0AAU9NY78_9ASTR</name>
<feature type="compositionally biased region" description="Basic and acidic residues" evidence="2">
    <location>
        <begin position="354"/>
        <end position="387"/>
    </location>
</feature>
<evidence type="ECO:0000313" key="5">
    <source>
        <dbReference type="Proteomes" id="UP001157418"/>
    </source>
</evidence>
<evidence type="ECO:0000313" key="4">
    <source>
        <dbReference type="EMBL" id="CAH1442739.1"/>
    </source>
</evidence>
<dbReference type="InterPro" id="IPR036412">
    <property type="entry name" value="HAD-like_sf"/>
</dbReference>
<dbReference type="InterPro" id="IPR026058">
    <property type="entry name" value="LIPIN"/>
</dbReference>
<comment type="caution">
    <text evidence="4">The sequence shown here is derived from an EMBL/GenBank/DDBJ whole genome shotgun (WGS) entry which is preliminary data.</text>
</comment>
<dbReference type="Proteomes" id="UP001157418">
    <property type="component" value="Unassembled WGS sequence"/>
</dbReference>
<evidence type="ECO:0000259" key="3">
    <source>
        <dbReference type="SMART" id="SM00775"/>
    </source>
</evidence>
<sequence>MYAVGRLSSYITRGVSTVSGPFHPFGGAIDIVVVQQQDGSLKSSPWYVRFGKFQGVLKARERVVDINVNGVEADFHMYLNPRGEAYFLRKEIVSDQESRSGEADRDGRCLRTVKSKSLDYNFDHCNSLTDVNNTQPFSRNLGFVLERKNMKNEDGVGRKSADSAEIAADLLEMKWSTSLSSSAKSNKNLEQHNKDDDSDEITGGKLEGSLVLHEEHFVNKSSSEDNERNPQVDEVMVTKVDKDGIVEIYEGHGGNLENGILKEESLRDGSNGSHGQETVEEPIKLGDGCLTEVACIQQEKVSEDVKPCNVVAVSVSQVKDEVKSPLELNSQLSISPNLGSDSSPSTFEHEIIKDMKGNLRRKDASRIIKDGDKQPSEDTKSKDHKNNDAASGKSWSLWPFNKTRSKRFTQDIRKDSEFGCGSEVEGEKDPLSKSQHKMRRELTPTPQQLESLNLTEGKNTVTFKFSTAVLGNQQVDARIFLWKWDSRIVISDVDGTITKSDVLGQFMPLVGRDWSHIGVTHLFSAIKENGYEILFLSARSISQADITRQFLINLRQEGKALPEGPVVISPDGLFPSLFREVIRRAPHEFKITCLADIRACFPDDWNPFYAGFGNRDTDEFSYLKVGIPKGKIFIINPKGGSGCKPLS</sequence>
<dbReference type="PANTHER" id="PTHR12181:SF12">
    <property type="entry name" value="PHOSPHATIDATE PHOSPHATASE"/>
    <property type="match status" value="1"/>
</dbReference>
<proteinExistence type="inferred from homology"/>
<evidence type="ECO:0000256" key="2">
    <source>
        <dbReference type="SAM" id="MobiDB-lite"/>
    </source>
</evidence>
<dbReference type="EMBL" id="CAKMRJ010005412">
    <property type="protein sequence ID" value="CAH1442739.1"/>
    <property type="molecule type" value="Genomic_DNA"/>
</dbReference>
<dbReference type="Pfam" id="PF04571">
    <property type="entry name" value="Lipin_N"/>
    <property type="match status" value="1"/>
</dbReference>
<dbReference type="SMART" id="SM00775">
    <property type="entry name" value="LNS2"/>
    <property type="match status" value="1"/>
</dbReference>
<feature type="region of interest" description="Disordered" evidence="2">
    <location>
        <begin position="419"/>
        <end position="443"/>
    </location>
</feature>
<accession>A0AAU9NY78</accession>
<dbReference type="GO" id="GO:0008195">
    <property type="term" value="F:phosphatidate phosphatase activity"/>
    <property type="evidence" value="ECO:0007669"/>
    <property type="project" value="TreeGrafter"/>
</dbReference>
<dbReference type="PANTHER" id="PTHR12181">
    <property type="entry name" value="LIPIN"/>
    <property type="match status" value="1"/>
</dbReference>
<feature type="domain" description="LNS2/PITP" evidence="3">
    <location>
        <begin position="488"/>
        <end position="644"/>
    </location>
</feature>
<comment type="similarity">
    <text evidence="1">Belongs to the lipin family.</text>
</comment>
<dbReference type="SUPFAM" id="SSF56784">
    <property type="entry name" value="HAD-like"/>
    <property type="match status" value="1"/>
</dbReference>
<reference evidence="4 5" key="1">
    <citation type="submission" date="2022-01" db="EMBL/GenBank/DDBJ databases">
        <authorList>
            <person name="Xiong W."/>
            <person name="Schranz E."/>
        </authorList>
    </citation>
    <scope>NUCLEOTIDE SEQUENCE [LARGE SCALE GENOMIC DNA]</scope>
</reference>
<evidence type="ECO:0000256" key="1">
    <source>
        <dbReference type="ARBA" id="ARBA00005476"/>
    </source>
</evidence>
<dbReference type="InterPro" id="IPR007651">
    <property type="entry name" value="Lipin_N"/>
</dbReference>
<dbReference type="InterPro" id="IPR013209">
    <property type="entry name" value="LNS2"/>
</dbReference>
<dbReference type="InterPro" id="IPR031315">
    <property type="entry name" value="LNS2/PITP"/>
</dbReference>
<dbReference type="AlphaFoldDB" id="A0AAU9NY78"/>
<organism evidence="4 5">
    <name type="scientific">Lactuca virosa</name>
    <dbReference type="NCBI Taxonomy" id="75947"/>
    <lineage>
        <taxon>Eukaryota</taxon>
        <taxon>Viridiplantae</taxon>
        <taxon>Streptophyta</taxon>
        <taxon>Embryophyta</taxon>
        <taxon>Tracheophyta</taxon>
        <taxon>Spermatophyta</taxon>
        <taxon>Magnoliopsida</taxon>
        <taxon>eudicotyledons</taxon>
        <taxon>Gunneridae</taxon>
        <taxon>Pentapetalae</taxon>
        <taxon>asterids</taxon>
        <taxon>campanulids</taxon>
        <taxon>Asterales</taxon>
        <taxon>Asteraceae</taxon>
        <taxon>Cichorioideae</taxon>
        <taxon>Cichorieae</taxon>
        <taxon>Lactucinae</taxon>
        <taxon>Lactuca</taxon>
    </lineage>
</organism>
<feature type="region of interest" description="Disordered" evidence="2">
    <location>
        <begin position="354"/>
        <end position="396"/>
    </location>
</feature>
<dbReference type="Pfam" id="PF08235">
    <property type="entry name" value="LNS2"/>
    <property type="match status" value="1"/>
</dbReference>
<protein>
    <recommendedName>
        <fullName evidence="3">LNS2/PITP domain-containing protein</fullName>
    </recommendedName>
</protein>
<keyword evidence="5" id="KW-1185">Reference proteome</keyword>